<comment type="cofactor">
    <cofactor evidence="16">
        <name>[4Fe-4S] cluster</name>
        <dbReference type="ChEBI" id="CHEBI:49883"/>
    </cofactor>
    <text evidence="16">Binds 1 [4Fe-4S] cluster per subunit.</text>
</comment>
<dbReference type="PRINTS" id="PR00368">
    <property type="entry name" value="FADPNR"/>
</dbReference>
<keyword evidence="7" id="KW-0001">2Fe-2S</keyword>
<evidence type="ECO:0000259" key="20">
    <source>
        <dbReference type="Pfam" id="PF07992"/>
    </source>
</evidence>
<evidence type="ECO:0000256" key="5">
    <source>
        <dbReference type="ARBA" id="ARBA00022617"/>
    </source>
</evidence>
<dbReference type="Gene3D" id="1.10.10.1100">
    <property type="entry name" value="BFD-like [2Fe-2S]-binding domain"/>
    <property type="match status" value="1"/>
</dbReference>
<comment type="cofactor">
    <cofactor evidence="16">
        <name>siroheme</name>
        <dbReference type="ChEBI" id="CHEBI:60052"/>
    </cofactor>
    <text evidence="16">Binds 1 siroheme per subunit.</text>
</comment>
<dbReference type="GO" id="GO:0050661">
    <property type="term" value="F:NADP binding"/>
    <property type="evidence" value="ECO:0007669"/>
    <property type="project" value="UniProtKB-UniRule"/>
</dbReference>
<dbReference type="CDD" id="cd19944">
    <property type="entry name" value="NirB_Fer2_BFD-like_2"/>
    <property type="match status" value="1"/>
</dbReference>
<dbReference type="InterPro" id="IPR012744">
    <property type="entry name" value="Nitri_red_NirB"/>
</dbReference>
<feature type="domain" description="BFD-like [2Fe-2S]-binding" evidence="19">
    <location>
        <begin position="422"/>
        <end position="468"/>
    </location>
</feature>
<dbReference type="PRINTS" id="PR00397">
    <property type="entry name" value="SIROHAEM"/>
</dbReference>
<dbReference type="GO" id="GO:0098809">
    <property type="term" value="F:nitrite reductase activity"/>
    <property type="evidence" value="ECO:0007669"/>
    <property type="project" value="InterPro"/>
</dbReference>
<keyword evidence="6 15" id="KW-0285">Flavoprotein</keyword>
<comment type="cofactor">
    <cofactor evidence="14">
        <name>[2Fe-2S] cluster</name>
        <dbReference type="ChEBI" id="CHEBI:190135"/>
    </cofactor>
</comment>
<dbReference type="InterPro" id="IPR036136">
    <property type="entry name" value="Nit/Sulf_reduc_fer-like_dom_sf"/>
</dbReference>
<dbReference type="GO" id="GO:0050660">
    <property type="term" value="F:flavin adenine dinucleotide binding"/>
    <property type="evidence" value="ECO:0007669"/>
    <property type="project" value="UniProtKB-UniRule"/>
</dbReference>
<evidence type="ECO:0000259" key="18">
    <source>
        <dbReference type="Pfam" id="PF03460"/>
    </source>
</evidence>
<dbReference type="InterPro" id="IPR045854">
    <property type="entry name" value="NO2/SO3_Rdtase_4Fe4S_sf"/>
</dbReference>
<dbReference type="Gene3D" id="3.50.50.60">
    <property type="entry name" value="FAD/NAD(P)-binding domain"/>
    <property type="match status" value="2"/>
</dbReference>
<comment type="caution">
    <text evidence="22">The sequence shown here is derived from an EMBL/GenBank/DDBJ whole genome shotgun (WGS) entry which is preliminary data.</text>
</comment>
<dbReference type="Pfam" id="PF03460">
    <property type="entry name" value="NIR_SIR_ferr"/>
    <property type="match status" value="1"/>
</dbReference>
<dbReference type="InterPro" id="IPR006067">
    <property type="entry name" value="NO2/SO3_Rdtase_4Fe4S_dom"/>
</dbReference>
<dbReference type="Gene3D" id="3.30.413.10">
    <property type="entry name" value="Sulfite Reductase Hemoprotein, domain 1"/>
    <property type="match status" value="1"/>
</dbReference>
<evidence type="ECO:0000256" key="9">
    <source>
        <dbReference type="ARBA" id="ARBA00022827"/>
    </source>
</evidence>
<dbReference type="PRINTS" id="PR00411">
    <property type="entry name" value="PNDRDTASEI"/>
</dbReference>
<dbReference type="PANTHER" id="PTHR43809:SF1">
    <property type="entry name" value="NITRITE REDUCTASE (NADH) LARGE SUBUNIT"/>
    <property type="match status" value="1"/>
</dbReference>
<evidence type="ECO:0000256" key="10">
    <source>
        <dbReference type="ARBA" id="ARBA00023002"/>
    </source>
</evidence>
<dbReference type="GO" id="GO:0042128">
    <property type="term" value="P:nitrate assimilation"/>
    <property type="evidence" value="ECO:0007669"/>
    <property type="project" value="UniProtKB-UniRule"/>
</dbReference>
<dbReference type="Proteomes" id="UP000182798">
    <property type="component" value="Unassembled WGS sequence"/>
</dbReference>
<accession>A0A1J5U756</accession>
<keyword evidence="12 16" id="KW-0411">Iron-sulfur</keyword>
<dbReference type="Pfam" id="PF18267">
    <property type="entry name" value="Rubredoxin_C"/>
    <property type="match status" value="1"/>
</dbReference>
<dbReference type="InterPro" id="IPR007419">
    <property type="entry name" value="BFD-like_2Fe2S-bd_dom"/>
</dbReference>
<dbReference type="Pfam" id="PF07992">
    <property type="entry name" value="Pyr_redox_2"/>
    <property type="match status" value="1"/>
</dbReference>
<evidence type="ECO:0000256" key="3">
    <source>
        <dbReference type="ARBA" id="ARBA00010429"/>
    </source>
</evidence>
<reference evidence="23" key="1">
    <citation type="submission" date="2016-09" db="EMBL/GenBank/DDBJ databases">
        <title>Genome Sequence of Bathymodiolus thermophilus sulfur-oxidizing gill endosymbiont.</title>
        <authorList>
            <person name="Ponnudurai R."/>
            <person name="Kleiner M."/>
            <person name="Sayavedra L."/>
            <person name="Thuermer A."/>
            <person name="Felbeck H."/>
            <person name="Schlueter R."/>
            <person name="Schweder T."/>
            <person name="Markert S."/>
        </authorList>
    </citation>
    <scope>NUCLEOTIDE SEQUENCE [LARGE SCALE GENOMIC DNA]</scope>
    <source>
        <strain evidence="23">BAT/CrabSpa'14</strain>
    </source>
</reference>
<evidence type="ECO:0000256" key="11">
    <source>
        <dbReference type="ARBA" id="ARBA00023004"/>
    </source>
</evidence>
<dbReference type="InterPro" id="IPR023753">
    <property type="entry name" value="FAD/NAD-binding_dom"/>
</dbReference>
<dbReference type="InterPro" id="IPR006066">
    <property type="entry name" value="NO2/SO3_Rdtase_FeS/sirohaem_BS"/>
</dbReference>
<keyword evidence="11 16" id="KW-0408">Iron</keyword>
<dbReference type="InterPro" id="IPR041575">
    <property type="entry name" value="Rubredoxin_C"/>
</dbReference>
<evidence type="ECO:0000256" key="14">
    <source>
        <dbReference type="ARBA" id="ARBA00034078"/>
    </source>
</evidence>
<evidence type="ECO:0000256" key="7">
    <source>
        <dbReference type="ARBA" id="ARBA00022714"/>
    </source>
</evidence>
<evidence type="ECO:0000256" key="2">
    <source>
        <dbReference type="ARBA" id="ARBA00005096"/>
    </source>
</evidence>
<dbReference type="SUPFAM" id="SSF56014">
    <property type="entry name" value="Nitrite and sulphite reductase 4Fe-4S domain-like"/>
    <property type="match status" value="1"/>
</dbReference>
<dbReference type="GO" id="GO:0051539">
    <property type="term" value="F:4 iron, 4 sulfur cluster binding"/>
    <property type="evidence" value="ECO:0007669"/>
    <property type="project" value="UniProtKB-KW"/>
</dbReference>
<feature type="domain" description="FAD/NAD(P)-binding" evidence="20">
    <location>
        <begin position="3"/>
        <end position="287"/>
    </location>
</feature>
<keyword evidence="10" id="KW-0560">Oxidoreductase</keyword>
<dbReference type="InterPro" id="IPR052034">
    <property type="entry name" value="NasD-like"/>
</dbReference>
<dbReference type="NCBIfam" id="TIGR02374">
    <property type="entry name" value="nitri_red_nirB"/>
    <property type="match status" value="1"/>
</dbReference>
<dbReference type="PANTHER" id="PTHR43809">
    <property type="entry name" value="NITRITE REDUCTASE (NADH) LARGE SUBUNIT"/>
    <property type="match status" value="1"/>
</dbReference>
<dbReference type="UniPathway" id="UPA00653"/>
<evidence type="ECO:0000256" key="16">
    <source>
        <dbReference type="PIRSR" id="PIRSR037149-1"/>
    </source>
</evidence>
<dbReference type="RefSeq" id="WP_071564876.1">
    <property type="nucleotide sequence ID" value="NZ_CAESAR020000026.1"/>
</dbReference>
<keyword evidence="13 15" id="KW-0534">Nitrate assimilation</keyword>
<dbReference type="InterPro" id="IPR041854">
    <property type="entry name" value="BFD-like_2Fe2S-bd_dom_sf"/>
</dbReference>
<evidence type="ECO:0000256" key="15">
    <source>
        <dbReference type="PIRNR" id="PIRNR037149"/>
    </source>
</evidence>
<feature type="domain" description="Nitrite/sulphite reductase 4Fe-4S" evidence="17">
    <location>
        <begin position="629"/>
        <end position="768"/>
    </location>
</feature>
<evidence type="ECO:0000259" key="17">
    <source>
        <dbReference type="Pfam" id="PF01077"/>
    </source>
</evidence>
<evidence type="ECO:0000313" key="22">
    <source>
        <dbReference type="EMBL" id="OIR24217.1"/>
    </source>
</evidence>
<feature type="domain" description="NADH-rubredoxin oxidoreductase C-terminal" evidence="21">
    <location>
        <begin position="320"/>
        <end position="387"/>
    </location>
</feature>
<feature type="binding site" evidence="16">
    <location>
        <position position="644"/>
    </location>
    <ligand>
        <name>[4Fe-4S] cluster</name>
        <dbReference type="ChEBI" id="CHEBI:49883"/>
    </ligand>
</feature>
<dbReference type="SUPFAM" id="SSF51905">
    <property type="entry name" value="FAD/NAD(P)-binding domain"/>
    <property type="match status" value="2"/>
</dbReference>
<comment type="pathway">
    <text evidence="2">Nitrogen metabolism; nitrate reduction (assimilation).</text>
</comment>
<dbReference type="GO" id="GO:0046872">
    <property type="term" value="F:metal ion binding"/>
    <property type="evidence" value="ECO:0007669"/>
    <property type="project" value="UniProtKB-KW"/>
</dbReference>
<dbReference type="GO" id="GO:0020037">
    <property type="term" value="F:heme binding"/>
    <property type="evidence" value="ECO:0007669"/>
    <property type="project" value="InterPro"/>
</dbReference>
<keyword evidence="9 15" id="KW-0274">FAD</keyword>
<comment type="similarity">
    <text evidence="3">Belongs to the nitrite and sulfite reductase 4Fe-4S domain family.</text>
</comment>
<evidence type="ECO:0000256" key="13">
    <source>
        <dbReference type="ARBA" id="ARBA00023063"/>
    </source>
</evidence>
<evidence type="ECO:0000313" key="23">
    <source>
        <dbReference type="Proteomes" id="UP000182798"/>
    </source>
</evidence>
<evidence type="ECO:0000259" key="21">
    <source>
        <dbReference type="Pfam" id="PF18267"/>
    </source>
</evidence>
<dbReference type="InterPro" id="IPR005117">
    <property type="entry name" value="NiRdtase/SiRdtase_haem-b_fer"/>
</dbReference>
<protein>
    <submittedName>
        <fullName evidence="22">Nitrite reductase large subunit</fullName>
    </submittedName>
</protein>
<feature type="binding site" evidence="16">
    <location>
        <position position="638"/>
    </location>
    <ligand>
        <name>[4Fe-4S] cluster</name>
        <dbReference type="ChEBI" id="CHEBI:49883"/>
    </ligand>
</feature>
<dbReference type="InterPro" id="IPR036188">
    <property type="entry name" value="FAD/NAD-bd_sf"/>
</dbReference>
<proteinExistence type="inferred from homology"/>
<dbReference type="AlphaFoldDB" id="A0A1J5U756"/>
<dbReference type="Gene3D" id="3.90.480.20">
    <property type="match status" value="1"/>
</dbReference>
<dbReference type="GO" id="GO:0051537">
    <property type="term" value="F:2 iron, 2 sulfur cluster binding"/>
    <property type="evidence" value="ECO:0007669"/>
    <property type="project" value="UniProtKB-KW"/>
</dbReference>
<feature type="domain" description="BFD-like [2Fe-2S]-binding" evidence="19">
    <location>
        <begin position="482"/>
        <end position="531"/>
    </location>
</feature>
<comment type="cofactor">
    <cofactor evidence="1 15">
        <name>FAD</name>
        <dbReference type="ChEBI" id="CHEBI:57692"/>
    </cofactor>
</comment>
<dbReference type="InterPro" id="IPR016156">
    <property type="entry name" value="FAD/NAD-linked_Rdtase_dimer_sf"/>
</dbReference>
<feature type="binding site" evidence="16">
    <location>
        <position position="682"/>
    </location>
    <ligand>
        <name>[4Fe-4S] cluster</name>
        <dbReference type="ChEBI" id="CHEBI:49883"/>
    </ligand>
</feature>
<keyword evidence="8 16" id="KW-0479">Metal-binding</keyword>
<evidence type="ECO:0000256" key="12">
    <source>
        <dbReference type="ARBA" id="ARBA00023014"/>
    </source>
</evidence>
<evidence type="ECO:0000256" key="6">
    <source>
        <dbReference type="ARBA" id="ARBA00022630"/>
    </source>
</evidence>
<dbReference type="EMBL" id="MIQH01000785">
    <property type="protein sequence ID" value="OIR24217.1"/>
    <property type="molecule type" value="Genomic_DNA"/>
</dbReference>
<dbReference type="PIRSF" id="PIRSF037149">
    <property type="entry name" value="NirB"/>
    <property type="match status" value="1"/>
</dbReference>
<keyword evidence="4 16" id="KW-0004">4Fe-4S</keyword>
<name>A0A1J5U756_9GAMM</name>
<keyword evidence="5 16" id="KW-0349">Heme</keyword>
<sequence length="793" mass="86957">MKKLIVVGSGMSAMKVVDEILKIDPLMYQITIIGAETVLPYNRIMLSPVLAGEKSFDDIKTHDEAYFSQHHITFKPGFEVTTVNRRLKNVLVTNIKDKTTDNIIYDRLVICTGSTPFILPLPGKELKGVVSFRDIYDVEYMQSEAGKSKKVAVIGTGLLGLEAANGLNELGFKVTVIGNMDSIMNMQLDASSGHLLQKVLEQKNINFKLGAITTKITGKDKVELLEFEDGTTLKTDMVVMSVGIIPNDTLAKHIGLQTDRGIIVNDTMMTSDPAIYSVGECIKHRGMSYGLVAPLFEQARVCAEQVCEVSHHMYTGSDISTKLKISGVDVFSAGEFNNADDEVMCSKDHALNTRKRLSIRGNKLVGAVLFGDSTDGLFYFDLIKKETDISSIRKTLLFGDINIDGSSAGAAGVEKMADDEQVCGCMGVTKGDIVSAVTGGCDTFEAMQEETGCATGCGGCGSVAKQIFSFVSGAELVSKETLCDCSSHSTEEVREYIRALDAVKTIDEVRSALDFTNTCEACGAAINYYLSSQFNDAYVHNDAERPHNEMMHANKQRDGTYSIVPQMQGGLTTPAELKSLAEIAVKYEVPTVKVTGGQRIDLLGIPKENLNDMWDEIAAAGMESGYAYGKATRTCKSCVGTDHCMMGTQDSMGLSVKMEDAVWSHFMPHKFKMGVSGCPRNCAEATIKDFGVICTEKGYEIHVAGACGIRTKACLKDRFFETEADVVEYLKAFVQLYRIEANYLERVMHFEERVGLEYIQSQLNTPEKIKKWADALPKTIKNPWETTDHRKSA</sequence>
<dbReference type="Pfam" id="PF04324">
    <property type="entry name" value="Fer2_BFD"/>
    <property type="match status" value="2"/>
</dbReference>
<dbReference type="PROSITE" id="PS00365">
    <property type="entry name" value="NIR_SIR"/>
    <property type="match status" value="1"/>
</dbReference>
<dbReference type="OrthoDB" id="9768666at2"/>
<dbReference type="Gene3D" id="3.30.390.30">
    <property type="match status" value="1"/>
</dbReference>
<gene>
    <name evidence="22" type="ORF">BGC33_09720</name>
</gene>
<evidence type="ECO:0000256" key="4">
    <source>
        <dbReference type="ARBA" id="ARBA00022485"/>
    </source>
</evidence>
<evidence type="ECO:0000256" key="1">
    <source>
        <dbReference type="ARBA" id="ARBA00001974"/>
    </source>
</evidence>
<feature type="domain" description="Nitrite/Sulfite reductase ferredoxin-like" evidence="18">
    <location>
        <begin position="555"/>
        <end position="620"/>
    </location>
</feature>
<dbReference type="SUPFAM" id="SSF55124">
    <property type="entry name" value="Nitrite/Sulfite reductase N-terminal domain-like"/>
    <property type="match status" value="1"/>
</dbReference>
<organism evidence="22 23">
    <name type="scientific">Bathymodiolus thermophilus thioautotrophic gill symbiont</name>
    <dbReference type="NCBI Taxonomy" id="2360"/>
    <lineage>
        <taxon>Bacteria</taxon>
        <taxon>Pseudomonadati</taxon>
        <taxon>Pseudomonadota</taxon>
        <taxon>Gammaproteobacteria</taxon>
        <taxon>sulfur-oxidizing symbionts</taxon>
    </lineage>
</organism>
<feature type="binding site" evidence="16">
    <location>
        <position position="678"/>
    </location>
    <ligand>
        <name>[4Fe-4S] cluster</name>
        <dbReference type="ChEBI" id="CHEBI:49883"/>
    </ligand>
</feature>
<feature type="binding site" description="axial binding residue" evidence="16">
    <location>
        <position position="682"/>
    </location>
    <ligand>
        <name>siroheme</name>
        <dbReference type="ChEBI" id="CHEBI:60052"/>
    </ligand>
    <ligandPart>
        <name>Fe</name>
        <dbReference type="ChEBI" id="CHEBI:18248"/>
    </ligandPart>
</feature>
<evidence type="ECO:0000259" key="19">
    <source>
        <dbReference type="Pfam" id="PF04324"/>
    </source>
</evidence>
<evidence type="ECO:0000256" key="8">
    <source>
        <dbReference type="ARBA" id="ARBA00022723"/>
    </source>
</evidence>
<dbReference type="InterPro" id="IPR017121">
    <property type="entry name" value="Nitrite_Rdtase_lsu"/>
</dbReference>
<dbReference type="Pfam" id="PF01077">
    <property type="entry name" value="NIR_SIR"/>
    <property type="match status" value="1"/>
</dbReference>